<dbReference type="Proteomes" id="UP001152799">
    <property type="component" value="Chromosome 16"/>
</dbReference>
<evidence type="ECO:0000313" key="5">
    <source>
        <dbReference type="Proteomes" id="UP001152799"/>
    </source>
</evidence>
<dbReference type="InterPro" id="IPR029058">
    <property type="entry name" value="AB_hydrolase_fold"/>
</dbReference>
<feature type="domain" description="AB hydrolase-1" evidence="3">
    <location>
        <begin position="39"/>
        <end position="157"/>
    </location>
</feature>
<dbReference type="PANTHER" id="PTHR43798">
    <property type="entry name" value="MONOACYLGLYCEROL LIPASE"/>
    <property type="match status" value="1"/>
</dbReference>
<evidence type="ECO:0000259" key="3">
    <source>
        <dbReference type="Pfam" id="PF00561"/>
    </source>
</evidence>
<sequence>MLLQLIRKYSSGKLWQEVAIPVPWGEIRGKWWGPTDIRPVLTLHGWQDNCGSFDRLIPLLPDNMSFLTIDLPGHGYSSRLPSGLHYNLSSYLVTLKYLTNYMKWKQVSLMGHSMGGLLCYTYTMMYPKSVDFLACIDGLILFNYLDLMAKAIEDFPKNNQFSFDKVESPSYFIEEIKQKIHKPHGGSIDLTNTEFIMHRNVALSQTNPGKYYFTRDPRLKSVDLYTFSQEEYIRHSPNISCPVFLSKFTQRMFAKEIFQELKRVLQKSEAHIVEGTHHGHLNNPERHAVLLKGFFDRFELDKNRSKEVREEIFV</sequence>
<organism evidence="4 5">
    <name type="scientific">Ceutorhynchus assimilis</name>
    <name type="common">cabbage seed weevil</name>
    <dbReference type="NCBI Taxonomy" id="467358"/>
    <lineage>
        <taxon>Eukaryota</taxon>
        <taxon>Metazoa</taxon>
        <taxon>Ecdysozoa</taxon>
        <taxon>Arthropoda</taxon>
        <taxon>Hexapoda</taxon>
        <taxon>Insecta</taxon>
        <taxon>Pterygota</taxon>
        <taxon>Neoptera</taxon>
        <taxon>Endopterygota</taxon>
        <taxon>Coleoptera</taxon>
        <taxon>Polyphaga</taxon>
        <taxon>Cucujiformia</taxon>
        <taxon>Curculionidae</taxon>
        <taxon>Ceutorhynchinae</taxon>
        <taxon>Ceutorhynchus</taxon>
    </lineage>
</organism>
<evidence type="ECO:0000256" key="1">
    <source>
        <dbReference type="ARBA" id="ARBA00008645"/>
    </source>
</evidence>
<dbReference type="EMBL" id="OU892292">
    <property type="protein sequence ID" value="CAG9763923.1"/>
    <property type="molecule type" value="Genomic_DNA"/>
</dbReference>
<dbReference type="Pfam" id="PF00561">
    <property type="entry name" value="Abhydrolase_1"/>
    <property type="match status" value="1"/>
</dbReference>
<comment type="similarity">
    <text evidence="1">Belongs to the AB hydrolase superfamily.</text>
</comment>
<dbReference type="SUPFAM" id="SSF53474">
    <property type="entry name" value="alpha/beta-Hydrolases"/>
    <property type="match status" value="1"/>
</dbReference>
<name>A0A9N9MK42_9CUCU</name>
<reference evidence="4" key="1">
    <citation type="submission" date="2022-01" db="EMBL/GenBank/DDBJ databases">
        <authorList>
            <person name="King R."/>
        </authorList>
    </citation>
    <scope>NUCLEOTIDE SEQUENCE</scope>
</reference>
<accession>A0A9N9MK42</accession>
<keyword evidence="5" id="KW-1185">Reference proteome</keyword>
<dbReference type="OrthoDB" id="190201at2759"/>
<protein>
    <recommendedName>
        <fullName evidence="3">AB hydrolase-1 domain-containing protein</fullName>
    </recommendedName>
</protein>
<gene>
    <name evidence="4" type="ORF">CEUTPL_LOCUS4572</name>
</gene>
<proteinExistence type="inferred from homology"/>
<dbReference type="PANTHER" id="PTHR43798:SF14">
    <property type="entry name" value="SERINE HYDROLASE-LIKE PROTEIN DDB_G0286239"/>
    <property type="match status" value="1"/>
</dbReference>
<dbReference type="GO" id="GO:0016020">
    <property type="term" value="C:membrane"/>
    <property type="evidence" value="ECO:0007669"/>
    <property type="project" value="TreeGrafter"/>
</dbReference>
<dbReference type="InterPro" id="IPR000073">
    <property type="entry name" value="AB_hydrolase_1"/>
</dbReference>
<evidence type="ECO:0000313" key="4">
    <source>
        <dbReference type="EMBL" id="CAG9763923.1"/>
    </source>
</evidence>
<dbReference type="InterPro" id="IPR050266">
    <property type="entry name" value="AB_hydrolase_sf"/>
</dbReference>
<dbReference type="GO" id="GO:0016787">
    <property type="term" value="F:hydrolase activity"/>
    <property type="evidence" value="ECO:0007669"/>
    <property type="project" value="UniProtKB-KW"/>
</dbReference>
<evidence type="ECO:0000256" key="2">
    <source>
        <dbReference type="ARBA" id="ARBA00022801"/>
    </source>
</evidence>
<dbReference type="AlphaFoldDB" id="A0A9N9MK42"/>
<keyword evidence="2" id="KW-0378">Hydrolase</keyword>
<dbReference type="Gene3D" id="3.40.50.1820">
    <property type="entry name" value="alpha/beta hydrolase"/>
    <property type="match status" value="1"/>
</dbReference>